<evidence type="ECO:0000256" key="6">
    <source>
        <dbReference type="ARBA" id="ARBA00048247"/>
    </source>
</evidence>
<dbReference type="Proteomes" id="UP000011704">
    <property type="component" value="Unassembled WGS sequence"/>
</dbReference>
<keyword evidence="4 10" id="KW-0548">Nucleotidyltransferase</keyword>
<feature type="domain" description="MobA-like NTP transferase" evidence="9">
    <location>
        <begin position="8"/>
        <end position="130"/>
    </location>
</feature>
<dbReference type="Pfam" id="PF12804">
    <property type="entry name" value="NTP_transf_3"/>
    <property type="match status" value="1"/>
</dbReference>
<dbReference type="FunCoup" id="M1Z340">
    <property type="interactions" value="432"/>
</dbReference>
<evidence type="ECO:0000313" key="10">
    <source>
        <dbReference type="EMBL" id="CCQ92145.1"/>
    </source>
</evidence>
<accession>M1Z340</accession>
<evidence type="ECO:0000256" key="3">
    <source>
        <dbReference type="ARBA" id="ARBA00022679"/>
    </source>
</evidence>
<sequence>MQGKGLAAVILAAGKGTRMCSDLPKVLHPLGGRPLLLHVLDALRPLAPERIVIVVGYQADRVRQAVPEGVAQFVEQTEQLGTGHAVQQTEGTLADFSGHALILCGDMPLIRPETLQDLVARHRELAAACTLLSLKSKGKKDFGRVIRTPEGRVDRIVENKDATPQEKTVDEYNSGVYCFQKSILFKALKGVDNRNAQQEYYLTDTVARINREGLAVEAIQTSDASELIGINSLEDLVAAERLFSQRASNP</sequence>
<dbReference type="AlphaFoldDB" id="M1Z340"/>
<dbReference type="PANTHER" id="PTHR43584:SF3">
    <property type="entry name" value="BIFUNCTIONAL PROTEIN GLMU"/>
    <property type="match status" value="1"/>
</dbReference>
<dbReference type="EC" id="2.7.7.23" evidence="10"/>
<dbReference type="GO" id="GO:0003977">
    <property type="term" value="F:UDP-N-acetylglucosamine diphosphorylase activity"/>
    <property type="evidence" value="ECO:0007669"/>
    <property type="project" value="UniProtKB-EC"/>
</dbReference>
<evidence type="ECO:0000256" key="4">
    <source>
        <dbReference type="ARBA" id="ARBA00022695"/>
    </source>
</evidence>
<dbReference type="Gene3D" id="3.90.550.10">
    <property type="entry name" value="Spore Coat Polysaccharide Biosynthesis Protein SpsA, Chain A"/>
    <property type="match status" value="1"/>
</dbReference>
<evidence type="ECO:0000256" key="7">
    <source>
        <dbReference type="ARBA" id="ARBA00048493"/>
    </source>
</evidence>
<evidence type="ECO:0000256" key="2">
    <source>
        <dbReference type="ARBA" id="ARBA00007947"/>
    </source>
</evidence>
<dbReference type="InterPro" id="IPR025877">
    <property type="entry name" value="MobA-like_NTP_Trfase"/>
</dbReference>
<dbReference type="EMBL" id="CAQJ01000108">
    <property type="protein sequence ID" value="CCQ92145.1"/>
    <property type="molecule type" value="Genomic_DNA"/>
</dbReference>
<evidence type="ECO:0000313" key="11">
    <source>
        <dbReference type="Proteomes" id="UP000011704"/>
    </source>
</evidence>
<dbReference type="HOGENOM" id="CLU_029499_15_0_0"/>
<evidence type="ECO:0000259" key="9">
    <source>
        <dbReference type="Pfam" id="PF12804"/>
    </source>
</evidence>
<reference evidence="10 11" key="1">
    <citation type="journal article" date="2013" name="Front. Microbiol.">
        <title>The genome of Nitrospina gracilis illuminates the metabolism and evolution of the major marine nitrite oxidizer.</title>
        <authorList>
            <person name="Luecker S."/>
            <person name="Nowka B."/>
            <person name="Rattei T."/>
            <person name="Spieck E."/>
            <person name="and Daims H."/>
        </authorList>
    </citation>
    <scope>NUCLEOTIDE SEQUENCE [LARGE SCALE GENOMIC DNA]</scope>
    <source>
        <strain evidence="10 11">3/211</strain>
    </source>
</reference>
<dbReference type="EC" id="2.3.1.157" evidence="10"/>
<comment type="caution">
    <text evidence="10">The sequence shown here is derived from an EMBL/GenBank/DDBJ whole genome shotgun (WGS) entry which is preliminary data.</text>
</comment>
<evidence type="ECO:0000256" key="5">
    <source>
        <dbReference type="ARBA" id="ARBA00023315"/>
    </source>
</evidence>
<keyword evidence="11" id="KW-1185">Reference proteome</keyword>
<proteinExistence type="inferred from homology"/>
<dbReference type="SUPFAM" id="SSF53448">
    <property type="entry name" value="Nucleotide-diphospho-sugar transferases"/>
    <property type="match status" value="1"/>
</dbReference>
<organism evidence="10 11">
    <name type="scientific">Nitrospina gracilis (strain 3/211)</name>
    <dbReference type="NCBI Taxonomy" id="1266370"/>
    <lineage>
        <taxon>Bacteria</taxon>
        <taxon>Pseudomonadati</taxon>
        <taxon>Nitrospinota/Tectimicrobiota group</taxon>
        <taxon>Nitrospinota</taxon>
        <taxon>Nitrospinia</taxon>
        <taxon>Nitrospinales</taxon>
        <taxon>Nitrospinaceae</taxon>
        <taxon>Nitrospina</taxon>
    </lineage>
</organism>
<comment type="function">
    <text evidence="8">Catalyzes the last two sequential reactions in the de novo biosynthetic pathway for UDP-N-acetylglucosamine (UDP-GlcNAc). The C-terminal domain catalyzes the transfer of acetyl group from acetyl coenzyme A to glucosamine-1-phosphate (GlcN-1-P) to produce N-acetylglucosamine-1-phosphate (GlcNAc-1-P), which is converted into UDP-GlcNAc by the transfer of uridine 5-monophosphate (from uridine 5-triphosphate), a reaction catalyzed by the N-terminal domain.</text>
</comment>
<comment type="catalytic activity">
    <reaction evidence="7">
        <text>N-acetyl-alpha-D-glucosamine 1-phosphate + UTP + H(+) = UDP-N-acetyl-alpha-D-glucosamine + diphosphate</text>
        <dbReference type="Rhea" id="RHEA:13509"/>
        <dbReference type="ChEBI" id="CHEBI:15378"/>
        <dbReference type="ChEBI" id="CHEBI:33019"/>
        <dbReference type="ChEBI" id="CHEBI:46398"/>
        <dbReference type="ChEBI" id="CHEBI:57705"/>
        <dbReference type="ChEBI" id="CHEBI:57776"/>
        <dbReference type="EC" id="2.7.7.23"/>
    </reaction>
</comment>
<dbReference type="PANTHER" id="PTHR43584">
    <property type="entry name" value="NUCLEOTIDYL TRANSFERASE"/>
    <property type="match status" value="1"/>
</dbReference>
<comment type="similarity">
    <text evidence="2">In the N-terminal section; belongs to the N-acetylglucosamine-1-phosphate uridyltransferase family.</text>
</comment>
<dbReference type="STRING" id="1266370.NITGR_980020"/>
<dbReference type="CDD" id="cd02540">
    <property type="entry name" value="GT2_GlmU_N_bac"/>
    <property type="match status" value="1"/>
</dbReference>
<protein>
    <submittedName>
        <fullName evidence="10">Nucleotidyl transferase</fullName>
        <ecNumber evidence="10">2.3.1.157</ecNumber>
        <ecNumber evidence="10">2.7.7.23</ecNumber>
    </submittedName>
</protein>
<comment type="similarity">
    <text evidence="1">In the C-terminal section; belongs to the transferase hexapeptide repeat family.</text>
</comment>
<dbReference type="GO" id="GO:0019134">
    <property type="term" value="F:glucosamine-1-phosphate N-acetyltransferase activity"/>
    <property type="evidence" value="ECO:0007669"/>
    <property type="project" value="UniProtKB-EC"/>
</dbReference>
<dbReference type="RefSeq" id="WP_005011740.1">
    <property type="nucleotide sequence ID" value="NZ_HG422173.1"/>
</dbReference>
<dbReference type="InterPro" id="IPR029044">
    <property type="entry name" value="Nucleotide-diphossugar_trans"/>
</dbReference>
<dbReference type="OrthoDB" id="9775031at2"/>
<dbReference type="InterPro" id="IPR050065">
    <property type="entry name" value="GlmU-like"/>
</dbReference>
<keyword evidence="3 10" id="KW-0808">Transferase</keyword>
<dbReference type="InParanoid" id="M1Z340"/>
<name>M1Z340_NITG3</name>
<keyword evidence="5 10" id="KW-0012">Acyltransferase</keyword>
<evidence type="ECO:0000256" key="8">
    <source>
        <dbReference type="ARBA" id="ARBA00049628"/>
    </source>
</evidence>
<comment type="catalytic activity">
    <reaction evidence="6">
        <text>alpha-D-glucosamine 1-phosphate + acetyl-CoA = N-acetyl-alpha-D-glucosamine 1-phosphate + CoA + H(+)</text>
        <dbReference type="Rhea" id="RHEA:13725"/>
        <dbReference type="ChEBI" id="CHEBI:15378"/>
        <dbReference type="ChEBI" id="CHEBI:57287"/>
        <dbReference type="ChEBI" id="CHEBI:57288"/>
        <dbReference type="ChEBI" id="CHEBI:57776"/>
        <dbReference type="ChEBI" id="CHEBI:58516"/>
        <dbReference type="EC" id="2.3.1.157"/>
    </reaction>
</comment>
<evidence type="ECO:0000256" key="1">
    <source>
        <dbReference type="ARBA" id="ARBA00007707"/>
    </source>
</evidence>
<gene>
    <name evidence="10" type="ORF">NITGR_980020</name>
</gene>